<feature type="compositionally biased region" description="Basic and acidic residues" evidence="4">
    <location>
        <begin position="107"/>
        <end position="120"/>
    </location>
</feature>
<accession>A0A645EK03</accession>
<dbReference type="GO" id="GO:0003677">
    <property type="term" value="F:DNA binding"/>
    <property type="evidence" value="ECO:0007669"/>
    <property type="project" value="UniProtKB-KW"/>
</dbReference>
<evidence type="ECO:0000256" key="3">
    <source>
        <dbReference type="ARBA" id="ARBA00023163"/>
    </source>
</evidence>
<feature type="region of interest" description="Disordered" evidence="4">
    <location>
        <begin position="101"/>
        <end position="120"/>
    </location>
</feature>
<proteinExistence type="predicted"/>
<evidence type="ECO:0000256" key="1">
    <source>
        <dbReference type="ARBA" id="ARBA00023015"/>
    </source>
</evidence>
<evidence type="ECO:0000256" key="2">
    <source>
        <dbReference type="ARBA" id="ARBA00023125"/>
    </source>
</evidence>
<dbReference type="AlphaFoldDB" id="A0A645EK03"/>
<dbReference type="InterPro" id="IPR046335">
    <property type="entry name" value="LacI/GalR-like_sensor"/>
</dbReference>
<keyword evidence="2" id="KW-0238">DNA-binding</keyword>
<dbReference type="Pfam" id="PF13377">
    <property type="entry name" value="Peripla_BP_3"/>
    <property type="match status" value="1"/>
</dbReference>
<keyword evidence="1" id="KW-0805">Transcription regulation</keyword>
<dbReference type="InterPro" id="IPR028082">
    <property type="entry name" value="Peripla_BP_I"/>
</dbReference>
<evidence type="ECO:0000313" key="6">
    <source>
        <dbReference type="EMBL" id="MPN01776.1"/>
    </source>
</evidence>
<name>A0A645EK03_9ZZZZ</name>
<keyword evidence="3" id="KW-0804">Transcription</keyword>
<gene>
    <name evidence="6" type="ORF">SDC9_148988</name>
</gene>
<comment type="caution">
    <text evidence="6">The sequence shown here is derived from an EMBL/GenBank/DDBJ whole genome shotgun (WGS) entry which is preliminary data.</text>
</comment>
<organism evidence="6">
    <name type="scientific">bioreactor metagenome</name>
    <dbReference type="NCBI Taxonomy" id="1076179"/>
    <lineage>
        <taxon>unclassified sequences</taxon>
        <taxon>metagenomes</taxon>
        <taxon>ecological metagenomes</taxon>
    </lineage>
</organism>
<evidence type="ECO:0000259" key="5">
    <source>
        <dbReference type="Pfam" id="PF13377"/>
    </source>
</evidence>
<dbReference type="EMBL" id="VSSQ01047760">
    <property type="protein sequence ID" value="MPN01776.1"/>
    <property type="molecule type" value="Genomic_DNA"/>
</dbReference>
<evidence type="ECO:0000256" key="4">
    <source>
        <dbReference type="SAM" id="MobiDB-lite"/>
    </source>
</evidence>
<protein>
    <recommendedName>
        <fullName evidence="5">Transcriptional regulator LacI/GalR-like sensor domain-containing protein</fullName>
    </recommendedName>
</protein>
<reference evidence="6" key="1">
    <citation type="submission" date="2019-08" db="EMBL/GenBank/DDBJ databases">
        <authorList>
            <person name="Kucharzyk K."/>
            <person name="Murdoch R.W."/>
            <person name="Higgins S."/>
            <person name="Loffler F."/>
        </authorList>
    </citation>
    <scope>NUCLEOTIDE SEQUENCE</scope>
</reference>
<feature type="domain" description="Transcriptional regulator LacI/GalR-like sensor" evidence="5">
    <location>
        <begin position="11"/>
        <end position="104"/>
    </location>
</feature>
<sequence>MRSALECAFAREPRPTALIVYDLDVAQTYDFLKERGYRIGSDVSVMATDGASMLNHLEPSVTTLVSHATHTVKSVWSLLEKQRGGNDEPCTLEVMLTFRQGRSTGRPIHEENKPRGEQER</sequence>
<dbReference type="Gene3D" id="3.40.50.2300">
    <property type="match status" value="1"/>
</dbReference>
<dbReference type="SUPFAM" id="SSF53822">
    <property type="entry name" value="Periplasmic binding protein-like I"/>
    <property type="match status" value="1"/>
</dbReference>